<accession>A0A6A5SWY8</accession>
<evidence type="ECO:0000256" key="1">
    <source>
        <dbReference type="ARBA" id="ARBA00005664"/>
    </source>
</evidence>
<dbReference type="GO" id="GO:0000009">
    <property type="term" value="F:alpha-1,6-mannosyltransferase activity"/>
    <property type="evidence" value="ECO:0007669"/>
    <property type="project" value="TreeGrafter"/>
</dbReference>
<evidence type="ECO:0000256" key="2">
    <source>
        <dbReference type="ARBA" id="ARBA00022676"/>
    </source>
</evidence>
<evidence type="ECO:0000313" key="6">
    <source>
        <dbReference type="Proteomes" id="UP000800038"/>
    </source>
</evidence>
<name>A0A6A5SWY8_9PLEO</name>
<dbReference type="PANTHER" id="PTHR31306">
    <property type="entry name" value="ALPHA-1,6-MANNOSYLTRANSFERASE MNN11-RELATED"/>
    <property type="match status" value="1"/>
</dbReference>
<gene>
    <name evidence="5" type="ORF">EJ02DRAFT_341424</name>
</gene>
<dbReference type="InterPro" id="IPR008630">
    <property type="entry name" value="Glyco_trans_34"/>
</dbReference>
<comment type="similarity">
    <text evidence="1">Belongs to the glycosyltransferase 34 family.</text>
</comment>
<keyword evidence="2" id="KW-0328">Glycosyltransferase</keyword>
<feature type="region of interest" description="Disordered" evidence="4">
    <location>
        <begin position="1"/>
        <end position="22"/>
    </location>
</feature>
<dbReference type="InterPro" id="IPR029044">
    <property type="entry name" value="Nucleotide-diphossugar_trans"/>
</dbReference>
<keyword evidence="3" id="KW-0808">Transferase</keyword>
<dbReference type="GO" id="GO:0006487">
    <property type="term" value="P:protein N-linked glycosylation"/>
    <property type="evidence" value="ECO:0007669"/>
    <property type="project" value="TreeGrafter"/>
</dbReference>
<dbReference type="Pfam" id="PF05637">
    <property type="entry name" value="Glyco_transf_34"/>
    <property type="match status" value="1"/>
</dbReference>
<dbReference type="OrthoDB" id="205108at2759"/>
<dbReference type="PANTHER" id="PTHR31306:SF10">
    <property type="entry name" value="ALPHA-1,6-MANNOSYLTRANSFERASE MNN11-RELATED"/>
    <property type="match status" value="1"/>
</dbReference>
<organism evidence="5 6">
    <name type="scientific">Clathrospora elynae</name>
    <dbReference type="NCBI Taxonomy" id="706981"/>
    <lineage>
        <taxon>Eukaryota</taxon>
        <taxon>Fungi</taxon>
        <taxon>Dikarya</taxon>
        <taxon>Ascomycota</taxon>
        <taxon>Pezizomycotina</taxon>
        <taxon>Dothideomycetes</taxon>
        <taxon>Pleosporomycetidae</taxon>
        <taxon>Pleosporales</taxon>
        <taxon>Diademaceae</taxon>
        <taxon>Clathrospora</taxon>
    </lineage>
</organism>
<keyword evidence="6" id="KW-1185">Reference proteome</keyword>
<dbReference type="Gene3D" id="3.90.550.10">
    <property type="entry name" value="Spore Coat Polysaccharide Biosynthesis Protein SpsA, Chain A"/>
    <property type="match status" value="1"/>
</dbReference>
<dbReference type="Proteomes" id="UP000800038">
    <property type="component" value="Unassembled WGS sequence"/>
</dbReference>
<reference evidence="5" key="1">
    <citation type="journal article" date="2020" name="Stud. Mycol.">
        <title>101 Dothideomycetes genomes: a test case for predicting lifestyles and emergence of pathogens.</title>
        <authorList>
            <person name="Haridas S."/>
            <person name="Albert R."/>
            <person name="Binder M."/>
            <person name="Bloem J."/>
            <person name="Labutti K."/>
            <person name="Salamov A."/>
            <person name="Andreopoulos B."/>
            <person name="Baker S."/>
            <person name="Barry K."/>
            <person name="Bills G."/>
            <person name="Bluhm B."/>
            <person name="Cannon C."/>
            <person name="Castanera R."/>
            <person name="Culley D."/>
            <person name="Daum C."/>
            <person name="Ezra D."/>
            <person name="Gonzalez J."/>
            <person name="Henrissat B."/>
            <person name="Kuo A."/>
            <person name="Liang C."/>
            <person name="Lipzen A."/>
            <person name="Lutzoni F."/>
            <person name="Magnuson J."/>
            <person name="Mondo S."/>
            <person name="Nolan M."/>
            <person name="Ohm R."/>
            <person name="Pangilinan J."/>
            <person name="Park H.-J."/>
            <person name="Ramirez L."/>
            <person name="Alfaro M."/>
            <person name="Sun H."/>
            <person name="Tritt A."/>
            <person name="Yoshinaga Y."/>
            <person name="Zwiers L.-H."/>
            <person name="Turgeon B."/>
            <person name="Goodwin S."/>
            <person name="Spatafora J."/>
            <person name="Crous P."/>
            <person name="Grigoriev I."/>
        </authorList>
    </citation>
    <scope>NUCLEOTIDE SEQUENCE</scope>
    <source>
        <strain evidence="5">CBS 161.51</strain>
    </source>
</reference>
<dbReference type="GO" id="GO:0000136">
    <property type="term" value="C:mannan polymerase complex"/>
    <property type="evidence" value="ECO:0007669"/>
    <property type="project" value="TreeGrafter"/>
</dbReference>
<evidence type="ECO:0000313" key="5">
    <source>
        <dbReference type="EMBL" id="KAF1944262.1"/>
    </source>
</evidence>
<dbReference type="FunFam" id="3.90.550.10:FF:000149">
    <property type="entry name" value="Alpha-1,6-mannosyltransferase subunit"/>
    <property type="match status" value="1"/>
</dbReference>
<evidence type="ECO:0000256" key="4">
    <source>
        <dbReference type="SAM" id="MobiDB-lite"/>
    </source>
</evidence>
<protein>
    <submittedName>
        <fullName evidence="5">Alpha-1,6-mannosyltransferas-like protein subunit</fullName>
    </submittedName>
</protein>
<proteinExistence type="inferred from homology"/>
<sequence length="333" mass="36744">MHFAMPPRKTSRPPPYAGRNQSKMAIPPALKNLVRTRARLILGGIVGLFTLLWLLGGTGSSGSSMSASKVGGWKAADIPKVAVGSGPPVVIVTVMNPKADPGWTAKIKSNREDYAKRHGYQTFFPQNDQYPLRNAPPSWSRVPAIRHAMTLHPGSTFFWYLDSTALIMTPAVPIHTHLLSPAKLESFMITNAPVVPPDSVIKTFSNLKGDRIDFVVTQDKDGLAPSSFVIRNGEWAKFFLDSWFDPIYRSYNFQKAESHALEHIVQWHGTILAKLAMVPQNLLNAYASGPASEKDGAFKEGDLVANFPGCDKDERNCAKEQEAYWAILEQAKN</sequence>
<dbReference type="AlphaFoldDB" id="A0A6A5SWY8"/>
<dbReference type="EMBL" id="ML976018">
    <property type="protein sequence ID" value="KAF1944262.1"/>
    <property type="molecule type" value="Genomic_DNA"/>
</dbReference>
<evidence type="ECO:0000256" key="3">
    <source>
        <dbReference type="ARBA" id="ARBA00022679"/>
    </source>
</evidence>